<dbReference type="InterPro" id="IPR055290">
    <property type="entry name" value="At3g26010-like"/>
</dbReference>
<reference evidence="3" key="1">
    <citation type="journal article" date="2013" name="Nat. Biotechnol.">
        <title>Draft genome sequence of chickpea (Cicer arietinum) provides a resource for trait improvement.</title>
        <authorList>
            <person name="Varshney R.K."/>
            <person name="Song C."/>
            <person name="Saxena R.K."/>
            <person name="Azam S."/>
            <person name="Yu S."/>
            <person name="Sharpe A.G."/>
            <person name="Cannon S."/>
            <person name="Baek J."/>
            <person name="Rosen B.D."/>
            <person name="Tar'an B."/>
            <person name="Millan T."/>
            <person name="Zhang X."/>
            <person name="Ramsay L.D."/>
            <person name="Iwata A."/>
            <person name="Wang Y."/>
            <person name="Nelson W."/>
            <person name="Farmer A.D."/>
            <person name="Gaur P.M."/>
            <person name="Soderlund C."/>
            <person name="Penmetsa R.V."/>
            <person name="Xu C."/>
            <person name="Bharti A.K."/>
            <person name="He W."/>
            <person name="Winter P."/>
            <person name="Zhao S."/>
            <person name="Hane J.K."/>
            <person name="Carrasquilla-Garcia N."/>
            <person name="Condie J.A."/>
            <person name="Upadhyaya H.D."/>
            <person name="Luo M.C."/>
            <person name="Thudi M."/>
            <person name="Gowda C.L."/>
            <person name="Singh N.P."/>
            <person name="Lichtenzveig J."/>
            <person name="Gali K.K."/>
            <person name="Rubio J."/>
            <person name="Nadarajan N."/>
            <person name="Dolezel J."/>
            <person name="Bansal K.C."/>
            <person name="Xu X."/>
            <person name="Edwards D."/>
            <person name="Zhang G."/>
            <person name="Kahl G."/>
            <person name="Gil J."/>
            <person name="Singh K.B."/>
            <person name="Datta S.K."/>
            <person name="Jackson S.A."/>
            <person name="Wang J."/>
            <person name="Cook D.R."/>
        </authorList>
    </citation>
    <scope>NUCLEOTIDE SEQUENCE [LARGE SCALE GENOMIC DNA]</scope>
    <source>
        <strain evidence="3">cv. CDC Frontier</strain>
    </source>
</reference>
<dbReference type="RefSeq" id="XP_027191675.1">
    <property type="nucleotide sequence ID" value="XM_027335874.1"/>
</dbReference>
<organism evidence="3 5">
    <name type="scientific">Cicer arietinum</name>
    <name type="common">Chickpea</name>
    <name type="synonym">Garbanzo</name>
    <dbReference type="NCBI Taxonomy" id="3827"/>
    <lineage>
        <taxon>Eukaryota</taxon>
        <taxon>Viridiplantae</taxon>
        <taxon>Streptophyta</taxon>
        <taxon>Embryophyta</taxon>
        <taxon>Tracheophyta</taxon>
        <taxon>Spermatophyta</taxon>
        <taxon>Magnoliopsida</taxon>
        <taxon>eudicotyledons</taxon>
        <taxon>Gunneridae</taxon>
        <taxon>Pentapetalae</taxon>
        <taxon>rosids</taxon>
        <taxon>fabids</taxon>
        <taxon>Fabales</taxon>
        <taxon>Fabaceae</taxon>
        <taxon>Papilionoideae</taxon>
        <taxon>50 kb inversion clade</taxon>
        <taxon>NPAAA clade</taxon>
        <taxon>Hologalegina</taxon>
        <taxon>IRL clade</taxon>
        <taxon>Cicereae</taxon>
        <taxon>Cicer</taxon>
    </lineage>
</organism>
<accession>A0A1S3E8C0</accession>
<keyword evidence="3" id="KW-1185">Reference proteome</keyword>
<evidence type="ECO:0000313" key="3">
    <source>
        <dbReference type="Proteomes" id="UP000087171"/>
    </source>
</evidence>
<gene>
    <name evidence="4 5 6 7" type="primary">LOC101502673</name>
</gene>
<dbReference type="RefSeq" id="XP_004503206.1">
    <property type="nucleotide sequence ID" value="XM_004503149.3"/>
</dbReference>
<evidence type="ECO:0000259" key="2">
    <source>
        <dbReference type="Pfam" id="PF00646"/>
    </source>
</evidence>
<dbReference type="AlphaFoldDB" id="A0A1S3E8C0"/>
<reference evidence="4 5" key="2">
    <citation type="submission" date="2025-04" db="UniProtKB">
        <authorList>
            <consortium name="RefSeq"/>
        </authorList>
    </citation>
    <scope>IDENTIFICATION</scope>
    <source>
        <tissue evidence="4 5">Etiolated seedlings</tissue>
    </source>
</reference>
<dbReference type="PANTHER" id="PTHR35546">
    <property type="entry name" value="F-BOX PROTEIN INTERACTION DOMAIN PROTEIN-RELATED"/>
    <property type="match status" value="1"/>
</dbReference>
<dbReference type="PANTHER" id="PTHR35546:SF25">
    <property type="entry name" value="F-BOX DOMAIN-CONTAINING PROTEIN"/>
    <property type="match status" value="1"/>
</dbReference>
<dbReference type="InterPro" id="IPR001810">
    <property type="entry name" value="F-box_dom"/>
</dbReference>
<dbReference type="RefSeq" id="XP_012572072.1">
    <property type="nucleotide sequence ID" value="XM_012716618.2"/>
</dbReference>
<dbReference type="OrthoDB" id="1918594at2759"/>
<evidence type="ECO:0000313" key="6">
    <source>
        <dbReference type="RefSeq" id="XP_027191675.1"/>
    </source>
</evidence>
<dbReference type="Proteomes" id="UP000087171">
    <property type="component" value="Chromosome Ca6"/>
</dbReference>
<evidence type="ECO:0000313" key="4">
    <source>
        <dbReference type="RefSeq" id="XP_004503206.1"/>
    </source>
</evidence>
<dbReference type="PaxDb" id="3827-XP_004503206.1"/>
<dbReference type="RefSeq" id="XP_027191676.1">
    <property type="nucleotide sequence ID" value="XM_027335875.1"/>
</dbReference>
<protein>
    <submittedName>
        <fullName evidence="4 6">Uncharacterized protein LOC101502673 isoform X1</fullName>
    </submittedName>
    <submittedName>
        <fullName evidence="5">Uncharacterized protein LOC101502673 isoform X2</fullName>
    </submittedName>
</protein>
<sequence>MSLISQKARPKNETKREEDVKEKEVEDGKECDVDILEVKRRKTEETIGRVKRQRFKSIKKCTYSDSHHHDHATNKQNMIIQQNSNSSKNFELFSKLPRDLMLAILSLVPLKCLLNSARHVSKPWATAIQACLPAKPPGLYIESLIPTVTSYFLNIQDYVKGQSERIYLGPPLKLGFIVAICDGMLLLCNCFGLTYVVNPILKCCFRFPPLPSSKQGVHRRSTIACVPRTAKFKVFLIDCQNVSRVNWYIFYVLRIGIDTTWKEIVRKEYNLRDYKCCLLWKPVYNGDNDIYWITRDGVIVMDVDKEIIIREYPLPPQRGVYNINPNAVYLWMGDRLSCIVDEKDTITYQIFTLDMDSGKWTLYHVIGPFDNTICPRKRGFDFDIQGTVVLFLFWFNDQIIFRVEFIPTRMPRKSYIQMSMSSTRRLPTEKVHFCYNVKTRQLTKIDCIPMGNFKAWLQTNSLTRC</sequence>
<evidence type="ECO:0000313" key="7">
    <source>
        <dbReference type="RefSeq" id="XP_027191676.1"/>
    </source>
</evidence>
<name>A0A1S3E8C0_CICAR</name>
<feature type="region of interest" description="Disordered" evidence="1">
    <location>
        <begin position="1"/>
        <end position="24"/>
    </location>
</feature>
<feature type="domain" description="F-box" evidence="2">
    <location>
        <begin position="93"/>
        <end position="129"/>
    </location>
</feature>
<dbReference type="Pfam" id="PF00646">
    <property type="entry name" value="F-box"/>
    <property type="match status" value="1"/>
</dbReference>
<dbReference type="InterPro" id="IPR036047">
    <property type="entry name" value="F-box-like_dom_sf"/>
</dbReference>
<evidence type="ECO:0000256" key="1">
    <source>
        <dbReference type="SAM" id="MobiDB-lite"/>
    </source>
</evidence>
<feature type="compositionally biased region" description="Basic and acidic residues" evidence="1">
    <location>
        <begin position="10"/>
        <end position="24"/>
    </location>
</feature>
<dbReference type="SUPFAM" id="SSF81383">
    <property type="entry name" value="F-box domain"/>
    <property type="match status" value="1"/>
</dbReference>
<proteinExistence type="predicted"/>
<evidence type="ECO:0000313" key="5">
    <source>
        <dbReference type="RefSeq" id="XP_012572072.1"/>
    </source>
</evidence>